<evidence type="ECO:0000313" key="1">
    <source>
        <dbReference type="EMBL" id="KLU85591.1"/>
    </source>
</evidence>
<dbReference type="AlphaFoldDB" id="A0A0C4DX76"/>
<reference evidence="1" key="2">
    <citation type="submission" date="2010-05" db="EMBL/GenBank/DDBJ databases">
        <title>The Genome Sequence of Magnaporthe poae strain ATCC 64411.</title>
        <authorList>
            <consortium name="The Broad Institute Genome Sequencing Platform"/>
            <consortium name="Broad Institute Genome Sequencing Center for Infectious Disease"/>
            <person name="Ma L.-J."/>
            <person name="Dead R."/>
            <person name="Young S."/>
            <person name="Zeng Q."/>
            <person name="Koehrsen M."/>
            <person name="Alvarado L."/>
            <person name="Berlin A."/>
            <person name="Chapman S.B."/>
            <person name="Chen Z."/>
            <person name="Freedman E."/>
            <person name="Gellesch M."/>
            <person name="Goldberg J."/>
            <person name="Griggs A."/>
            <person name="Gujja S."/>
            <person name="Heilman E.R."/>
            <person name="Heiman D."/>
            <person name="Hepburn T."/>
            <person name="Howarth C."/>
            <person name="Jen D."/>
            <person name="Larson L."/>
            <person name="Mehta T."/>
            <person name="Neiman D."/>
            <person name="Pearson M."/>
            <person name="Roberts A."/>
            <person name="Saif S."/>
            <person name="Shea T."/>
            <person name="Shenoy N."/>
            <person name="Sisk P."/>
            <person name="Stolte C."/>
            <person name="Sykes S."/>
            <person name="Walk T."/>
            <person name="White J."/>
            <person name="Yandava C."/>
            <person name="Haas B."/>
            <person name="Nusbaum C."/>
            <person name="Birren B."/>
        </authorList>
    </citation>
    <scope>NUCLEOTIDE SEQUENCE</scope>
    <source>
        <strain evidence="1">ATCC 64411</strain>
    </source>
</reference>
<evidence type="ECO:0000313" key="2">
    <source>
        <dbReference type="EnsemblFungi" id="MAPG_04614T0"/>
    </source>
</evidence>
<dbReference type="EMBL" id="GL876968">
    <property type="protein sequence ID" value="KLU85591.1"/>
    <property type="molecule type" value="Genomic_DNA"/>
</dbReference>
<reference evidence="1" key="3">
    <citation type="submission" date="2011-03" db="EMBL/GenBank/DDBJ databases">
        <title>Annotation of Magnaporthe poae ATCC 64411.</title>
        <authorList>
            <person name="Ma L.-J."/>
            <person name="Dead R."/>
            <person name="Young S.K."/>
            <person name="Zeng Q."/>
            <person name="Gargeya S."/>
            <person name="Fitzgerald M."/>
            <person name="Haas B."/>
            <person name="Abouelleil A."/>
            <person name="Alvarado L."/>
            <person name="Arachchi H.M."/>
            <person name="Berlin A."/>
            <person name="Brown A."/>
            <person name="Chapman S.B."/>
            <person name="Chen Z."/>
            <person name="Dunbar C."/>
            <person name="Freedman E."/>
            <person name="Gearin G."/>
            <person name="Gellesch M."/>
            <person name="Goldberg J."/>
            <person name="Griggs A."/>
            <person name="Gujja S."/>
            <person name="Heiman D."/>
            <person name="Howarth C."/>
            <person name="Larson L."/>
            <person name="Lui A."/>
            <person name="MacDonald P.J.P."/>
            <person name="Mehta T."/>
            <person name="Montmayeur A."/>
            <person name="Murphy C."/>
            <person name="Neiman D."/>
            <person name="Pearson M."/>
            <person name="Priest M."/>
            <person name="Roberts A."/>
            <person name="Saif S."/>
            <person name="Shea T."/>
            <person name="Shenoy N."/>
            <person name="Sisk P."/>
            <person name="Stolte C."/>
            <person name="Sykes S."/>
            <person name="Yandava C."/>
            <person name="Wortman J."/>
            <person name="Nusbaum C."/>
            <person name="Birren B."/>
        </authorList>
    </citation>
    <scope>NUCLEOTIDE SEQUENCE</scope>
    <source>
        <strain evidence="1">ATCC 64411</strain>
    </source>
</reference>
<dbReference type="EnsemblFungi" id="MAPG_04614T0">
    <property type="protein sequence ID" value="MAPG_04614T0"/>
    <property type="gene ID" value="MAPG_04614"/>
</dbReference>
<reference evidence="2" key="5">
    <citation type="submission" date="2015-06" db="UniProtKB">
        <authorList>
            <consortium name="EnsemblFungi"/>
        </authorList>
    </citation>
    <scope>IDENTIFICATION</scope>
    <source>
        <strain evidence="2">ATCC 64411</strain>
    </source>
</reference>
<proteinExistence type="predicted"/>
<dbReference type="VEuPathDB" id="FungiDB:MAPG_04614"/>
<dbReference type="EMBL" id="ADBL01001079">
    <property type="status" value="NOT_ANNOTATED_CDS"/>
    <property type="molecule type" value="Genomic_DNA"/>
</dbReference>
<organism evidence="2 3">
    <name type="scientific">Magnaporthiopsis poae (strain ATCC 64411 / 73-15)</name>
    <name type="common">Kentucky bluegrass fungus</name>
    <name type="synonym">Magnaporthe poae</name>
    <dbReference type="NCBI Taxonomy" id="644358"/>
    <lineage>
        <taxon>Eukaryota</taxon>
        <taxon>Fungi</taxon>
        <taxon>Dikarya</taxon>
        <taxon>Ascomycota</taxon>
        <taxon>Pezizomycotina</taxon>
        <taxon>Sordariomycetes</taxon>
        <taxon>Sordariomycetidae</taxon>
        <taxon>Magnaporthales</taxon>
        <taxon>Magnaporthaceae</taxon>
        <taxon>Magnaporthiopsis</taxon>
    </lineage>
</organism>
<dbReference type="eggNOG" id="ENOG502S03T">
    <property type="taxonomic scope" value="Eukaryota"/>
</dbReference>
<gene>
    <name evidence="1" type="ORF">MAPG_04614</name>
</gene>
<dbReference type="STRING" id="644358.A0A0C4DX76"/>
<dbReference type="OMA" id="QWYARIW"/>
<dbReference type="OrthoDB" id="4436466at2759"/>
<keyword evidence="3" id="KW-1185">Reference proteome</keyword>
<sequence length="226" mass="25607">MGIIRKTLFAGTLTAATALGYLNASTVVVRPLPPRDPLFSSKLWKRHNAYKNPAVQDICLKHIPLDDIRPELLEREGDLVLEFCRGVWSGLGYEAQRRILERKYSNESTATDLWSREQLAESDYEPGTVITDHFEVVEKTPTSITVRCGDSPRNSGPRESDGLFTISARVDPDKGLAELGLRSAFFNSARRLEGPEARPPMGRLMFELHLWYARLWMATGHRRVLR</sequence>
<accession>A0A0C4DX76</accession>
<reference evidence="3" key="1">
    <citation type="submission" date="2010-05" db="EMBL/GenBank/DDBJ databases">
        <title>The genome sequence of Magnaporthe poae strain ATCC 64411.</title>
        <authorList>
            <person name="Ma L.-J."/>
            <person name="Dead R."/>
            <person name="Young S."/>
            <person name="Zeng Q."/>
            <person name="Koehrsen M."/>
            <person name="Alvarado L."/>
            <person name="Berlin A."/>
            <person name="Chapman S.B."/>
            <person name="Chen Z."/>
            <person name="Freedman E."/>
            <person name="Gellesch M."/>
            <person name="Goldberg J."/>
            <person name="Griggs A."/>
            <person name="Gujja S."/>
            <person name="Heilman E.R."/>
            <person name="Heiman D."/>
            <person name="Hepburn T."/>
            <person name="Howarth C."/>
            <person name="Jen D."/>
            <person name="Larson L."/>
            <person name="Mehta T."/>
            <person name="Neiman D."/>
            <person name="Pearson M."/>
            <person name="Roberts A."/>
            <person name="Saif S."/>
            <person name="Shea T."/>
            <person name="Shenoy N."/>
            <person name="Sisk P."/>
            <person name="Stolte C."/>
            <person name="Sykes S."/>
            <person name="Walk T."/>
            <person name="White J."/>
            <person name="Yandava C."/>
            <person name="Haas B."/>
            <person name="Nusbaum C."/>
            <person name="Birren B."/>
        </authorList>
    </citation>
    <scope>NUCLEOTIDE SEQUENCE [LARGE SCALE GENOMIC DNA]</scope>
    <source>
        <strain evidence="3">ATCC 64411 / 73-15</strain>
    </source>
</reference>
<reference evidence="2" key="4">
    <citation type="journal article" date="2015" name="G3 (Bethesda)">
        <title>Genome sequences of three phytopathogenic species of the Magnaporthaceae family of fungi.</title>
        <authorList>
            <person name="Okagaki L.H."/>
            <person name="Nunes C.C."/>
            <person name="Sailsbery J."/>
            <person name="Clay B."/>
            <person name="Brown D."/>
            <person name="John T."/>
            <person name="Oh Y."/>
            <person name="Young N."/>
            <person name="Fitzgerald M."/>
            <person name="Haas B.J."/>
            <person name="Zeng Q."/>
            <person name="Young S."/>
            <person name="Adiconis X."/>
            <person name="Fan L."/>
            <person name="Levin J.Z."/>
            <person name="Mitchell T.K."/>
            <person name="Okubara P.A."/>
            <person name="Farman M.L."/>
            <person name="Kohn L.M."/>
            <person name="Birren B."/>
            <person name="Ma L.-J."/>
            <person name="Dean R.A."/>
        </authorList>
    </citation>
    <scope>NUCLEOTIDE SEQUENCE</scope>
    <source>
        <strain evidence="2">ATCC 64411 / 73-15</strain>
    </source>
</reference>
<name>A0A0C4DX76_MAGP6</name>
<protein>
    <submittedName>
        <fullName evidence="1 2">Uncharacterized protein</fullName>
    </submittedName>
</protein>
<dbReference type="Proteomes" id="UP000011715">
    <property type="component" value="Unassembled WGS sequence"/>
</dbReference>
<evidence type="ECO:0000313" key="3">
    <source>
        <dbReference type="Proteomes" id="UP000011715"/>
    </source>
</evidence>